<comment type="caution">
    <text evidence="2">The sequence shown here is derived from an EMBL/GenBank/DDBJ whole genome shotgun (WGS) entry which is preliminary data.</text>
</comment>
<name>A0ABU3C185_9GAMM</name>
<dbReference type="PANTHER" id="PTHR34322:SF2">
    <property type="entry name" value="TRANSPOSASE IS200-LIKE DOMAIN-CONTAINING PROTEIN"/>
    <property type="match status" value="1"/>
</dbReference>
<evidence type="ECO:0000313" key="3">
    <source>
        <dbReference type="Proteomes" id="UP001251857"/>
    </source>
</evidence>
<proteinExistence type="predicted"/>
<dbReference type="EMBL" id="JAVRIB010000009">
    <property type="protein sequence ID" value="MDT0635323.1"/>
    <property type="molecule type" value="Genomic_DNA"/>
</dbReference>
<dbReference type="Gene3D" id="3.30.70.1290">
    <property type="entry name" value="Transposase IS200-like"/>
    <property type="match status" value="1"/>
</dbReference>
<reference evidence="2 3" key="1">
    <citation type="submission" date="2023-09" db="EMBL/GenBank/DDBJ databases">
        <authorList>
            <person name="Rey-Velasco X."/>
        </authorList>
    </citation>
    <scope>NUCLEOTIDE SEQUENCE [LARGE SCALE GENOMIC DNA]</scope>
    <source>
        <strain evidence="2 3">W335</strain>
    </source>
</reference>
<accession>A0ABU3C185</accession>
<dbReference type="Proteomes" id="UP001251857">
    <property type="component" value="Unassembled WGS sequence"/>
</dbReference>
<dbReference type="RefSeq" id="WP_311653218.1">
    <property type="nucleotide sequence ID" value="NZ_JAVRIB010000009.1"/>
</dbReference>
<protein>
    <submittedName>
        <fullName evidence="2">Transposase</fullName>
    </submittedName>
</protein>
<dbReference type="Pfam" id="PF01797">
    <property type="entry name" value="Y1_Tnp"/>
    <property type="match status" value="1"/>
</dbReference>
<dbReference type="SUPFAM" id="SSF143422">
    <property type="entry name" value="Transposase IS200-like"/>
    <property type="match status" value="1"/>
</dbReference>
<dbReference type="InterPro" id="IPR002686">
    <property type="entry name" value="Transposase_17"/>
</dbReference>
<feature type="domain" description="Transposase IS200-like" evidence="1">
    <location>
        <begin position="9"/>
        <end position="124"/>
    </location>
</feature>
<dbReference type="PANTHER" id="PTHR34322">
    <property type="entry name" value="TRANSPOSASE, Y1_TNP DOMAIN-CONTAINING"/>
    <property type="match status" value="1"/>
</dbReference>
<dbReference type="InterPro" id="IPR036515">
    <property type="entry name" value="Transposase_17_sf"/>
</dbReference>
<keyword evidence="3" id="KW-1185">Reference proteome</keyword>
<sequence length="231" mass="26049">MPRKPRFYLPGVPVHLVQRGHSRKAVFFEDEDYRAYLMWLGLAASRYDCAVHAYVLMTNHVHLLATPAKAESAARMMQYTGRHYVPFINHKYGRSGSLWEGRYKASMVDSEAYLLACMRYVEMNPVRAAMVAEPAAYPWSSYHCNGLGRPDPLVSPHALYTNLAGQPEARQAAYRELFAAGLDNSTRQAIQAACRTGTPLGNDAFRQQIESALRTRVGQARRGRPARQRDS</sequence>
<evidence type="ECO:0000313" key="2">
    <source>
        <dbReference type="EMBL" id="MDT0635323.1"/>
    </source>
</evidence>
<dbReference type="SMART" id="SM01321">
    <property type="entry name" value="Y1_Tnp"/>
    <property type="match status" value="1"/>
</dbReference>
<evidence type="ECO:0000259" key="1">
    <source>
        <dbReference type="SMART" id="SM01321"/>
    </source>
</evidence>
<organism evidence="2 3">
    <name type="scientific">Spectribacter hydrogenoxidans</name>
    <dbReference type="NCBI Taxonomy" id="3075608"/>
    <lineage>
        <taxon>Bacteria</taxon>
        <taxon>Pseudomonadati</taxon>
        <taxon>Pseudomonadota</taxon>
        <taxon>Gammaproteobacteria</taxon>
        <taxon>Salinisphaerales</taxon>
        <taxon>Salinisphaeraceae</taxon>
        <taxon>Spectribacter</taxon>
    </lineage>
</organism>
<gene>
    <name evidence="2" type="ORF">RM532_10185</name>
</gene>